<organism evidence="1 2">
    <name type="scientific">Ganoderma sinense ZZ0214-1</name>
    <dbReference type="NCBI Taxonomy" id="1077348"/>
    <lineage>
        <taxon>Eukaryota</taxon>
        <taxon>Fungi</taxon>
        <taxon>Dikarya</taxon>
        <taxon>Basidiomycota</taxon>
        <taxon>Agaricomycotina</taxon>
        <taxon>Agaricomycetes</taxon>
        <taxon>Polyporales</taxon>
        <taxon>Polyporaceae</taxon>
        <taxon>Ganoderma</taxon>
    </lineage>
</organism>
<comment type="caution">
    <text evidence="1">The sequence shown here is derived from an EMBL/GenBank/DDBJ whole genome shotgun (WGS) entry which is preliminary data.</text>
</comment>
<gene>
    <name evidence="1" type="ORF">GSI_08477</name>
</gene>
<evidence type="ECO:0000313" key="2">
    <source>
        <dbReference type="Proteomes" id="UP000230002"/>
    </source>
</evidence>
<accession>A0A2G8S3T0</accession>
<keyword evidence="2" id="KW-1185">Reference proteome</keyword>
<proteinExistence type="predicted"/>
<evidence type="ECO:0000313" key="1">
    <source>
        <dbReference type="EMBL" id="PIL28443.1"/>
    </source>
</evidence>
<dbReference type="EMBL" id="AYKW01000023">
    <property type="protein sequence ID" value="PIL28443.1"/>
    <property type="molecule type" value="Genomic_DNA"/>
</dbReference>
<name>A0A2G8S3T0_9APHY</name>
<reference evidence="1 2" key="1">
    <citation type="journal article" date="2015" name="Sci. Rep.">
        <title>Chromosome-level genome map provides insights into diverse defense mechanisms in the medicinal fungus Ganoderma sinense.</title>
        <authorList>
            <person name="Zhu Y."/>
            <person name="Xu J."/>
            <person name="Sun C."/>
            <person name="Zhou S."/>
            <person name="Xu H."/>
            <person name="Nelson D.R."/>
            <person name="Qian J."/>
            <person name="Song J."/>
            <person name="Luo H."/>
            <person name="Xiang L."/>
            <person name="Li Y."/>
            <person name="Xu Z."/>
            <person name="Ji A."/>
            <person name="Wang L."/>
            <person name="Lu S."/>
            <person name="Hayward A."/>
            <person name="Sun W."/>
            <person name="Li X."/>
            <person name="Schwartz D.C."/>
            <person name="Wang Y."/>
            <person name="Chen S."/>
        </authorList>
    </citation>
    <scope>NUCLEOTIDE SEQUENCE [LARGE SCALE GENOMIC DNA]</scope>
    <source>
        <strain evidence="1 2">ZZ0214-1</strain>
    </source>
</reference>
<protein>
    <submittedName>
        <fullName evidence="1">Uncharacterized protein</fullName>
    </submittedName>
</protein>
<dbReference type="Proteomes" id="UP000230002">
    <property type="component" value="Unassembled WGS sequence"/>
</dbReference>
<dbReference type="OrthoDB" id="2760482at2759"/>
<sequence>MELQTDAAVPDRLAMVATIPNFAMAAAVRNFDTKETMTSACLECLLMIWRVREALQAMPQPADNMTIRRWNHGIARELIAISALGLAGALEMALSDQDGAAVLSSHPLTYLLRTATWRNWRLQFSVLKVDLPTYMSLSTMDMRVFQGLEDNGTFPRWWTWSIDGPGEGQRCPGWWLNPSADVLISS</sequence>
<dbReference type="AlphaFoldDB" id="A0A2G8S3T0"/>